<evidence type="ECO:0008006" key="3">
    <source>
        <dbReference type="Google" id="ProtNLM"/>
    </source>
</evidence>
<protein>
    <recommendedName>
        <fullName evidence="3">DUF3618 domain-containing protein</fullName>
    </recommendedName>
</protein>
<dbReference type="EMBL" id="CP075584">
    <property type="protein sequence ID" value="WBM79479.1"/>
    <property type="molecule type" value="Genomic_DNA"/>
</dbReference>
<sequence>MTSDPSPQSAEGTDLSSAAEIREARLEIRALRAELATVAPEIADLKRQITAARAQGERYRQQVEILRRSRSWQITRPLRLFTRRASNARR</sequence>
<evidence type="ECO:0000313" key="1">
    <source>
        <dbReference type="EMBL" id="WBM79479.1"/>
    </source>
</evidence>
<dbReference type="RefSeq" id="WP_281534061.1">
    <property type="nucleotide sequence ID" value="NZ_CP075584.1"/>
</dbReference>
<organism evidence="1 2">
    <name type="scientific">Cryobacterium breve</name>
    <dbReference type="NCBI Taxonomy" id="1259258"/>
    <lineage>
        <taxon>Bacteria</taxon>
        <taxon>Bacillati</taxon>
        <taxon>Actinomycetota</taxon>
        <taxon>Actinomycetes</taxon>
        <taxon>Micrococcales</taxon>
        <taxon>Microbacteriaceae</taxon>
        <taxon>Cryobacterium</taxon>
    </lineage>
</organism>
<keyword evidence="2" id="KW-1185">Reference proteome</keyword>
<gene>
    <name evidence="1" type="ORF">KIV56_14210</name>
</gene>
<accession>A0ABY7NB19</accession>
<reference evidence="1 2" key="1">
    <citation type="submission" date="2021-05" db="EMBL/GenBank/DDBJ databases">
        <authorList>
            <person name="Kumar R."/>
            <person name="Kumar A."/>
            <person name="Mukhia S."/>
        </authorList>
    </citation>
    <scope>NUCLEOTIDE SEQUENCE [LARGE SCALE GENOMIC DNA]</scope>
    <source>
        <strain evidence="1 2">ERMR7:08</strain>
    </source>
</reference>
<proteinExistence type="predicted"/>
<dbReference type="Proteomes" id="UP001212421">
    <property type="component" value="Chromosome"/>
</dbReference>
<evidence type="ECO:0000313" key="2">
    <source>
        <dbReference type="Proteomes" id="UP001212421"/>
    </source>
</evidence>
<name>A0ABY7NB19_9MICO</name>